<name>A0ABD2PNN2_9PLAT</name>
<dbReference type="InterPro" id="IPR007110">
    <property type="entry name" value="Ig-like_dom"/>
</dbReference>
<dbReference type="CDD" id="cd00063">
    <property type="entry name" value="FN3"/>
    <property type="match status" value="1"/>
</dbReference>
<dbReference type="PROSITE" id="PS50835">
    <property type="entry name" value="IG_LIKE"/>
    <property type="match status" value="1"/>
</dbReference>
<organism evidence="3 4">
    <name type="scientific">Cichlidogyrus casuarinus</name>
    <dbReference type="NCBI Taxonomy" id="1844966"/>
    <lineage>
        <taxon>Eukaryota</taxon>
        <taxon>Metazoa</taxon>
        <taxon>Spiralia</taxon>
        <taxon>Lophotrochozoa</taxon>
        <taxon>Platyhelminthes</taxon>
        <taxon>Monogenea</taxon>
        <taxon>Monopisthocotylea</taxon>
        <taxon>Dactylogyridea</taxon>
        <taxon>Ancyrocephalidae</taxon>
        <taxon>Cichlidogyrus</taxon>
    </lineage>
</organism>
<proteinExistence type="predicted"/>
<keyword evidence="4" id="KW-1185">Reference proteome</keyword>
<reference evidence="3 4" key="1">
    <citation type="submission" date="2024-11" db="EMBL/GenBank/DDBJ databases">
        <title>Adaptive evolution of stress response genes in parasites aligns with host niche diversity.</title>
        <authorList>
            <person name="Hahn C."/>
            <person name="Resl P."/>
        </authorList>
    </citation>
    <scope>NUCLEOTIDE SEQUENCE [LARGE SCALE GENOMIC DNA]</scope>
    <source>
        <strain evidence="3">EGGRZ-B1_66</strain>
        <tissue evidence="3">Body</tissue>
    </source>
</reference>
<evidence type="ECO:0000313" key="3">
    <source>
        <dbReference type="EMBL" id="KAL3309075.1"/>
    </source>
</evidence>
<accession>A0ABD2PNN2</accession>
<dbReference type="SUPFAM" id="SSF49265">
    <property type="entry name" value="Fibronectin type III"/>
    <property type="match status" value="1"/>
</dbReference>
<gene>
    <name evidence="3" type="ORF">Ciccas_012383</name>
</gene>
<dbReference type="InterPro" id="IPR003961">
    <property type="entry name" value="FN3_dom"/>
</dbReference>
<feature type="transmembrane region" description="Helical" evidence="1">
    <location>
        <begin position="226"/>
        <end position="247"/>
    </location>
</feature>
<evidence type="ECO:0000256" key="1">
    <source>
        <dbReference type="SAM" id="Phobius"/>
    </source>
</evidence>
<protein>
    <recommendedName>
        <fullName evidence="2">Ig-like domain-containing protein</fullName>
    </recommendedName>
</protein>
<dbReference type="EMBL" id="JBJKFK010004330">
    <property type="protein sequence ID" value="KAL3309075.1"/>
    <property type="molecule type" value="Genomic_DNA"/>
</dbReference>
<dbReference type="CDD" id="cd12087">
    <property type="entry name" value="TM_EGFR-like"/>
    <property type="match status" value="1"/>
</dbReference>
<keyword evidence="1" id="KW-0472">Membrane</keyword>
<feature type="domain" description="Ig-like" evidence="2">
    <location>
        <begin position="1"/>
        <end position="82"/>
    </location>
</feature>
<dbReference type="AlphaFoldDB" id="A0ABD2PNN2"/>
<comment type="caution">
    <text evidence="3">The sequence shown here is derived from an EMBL/GenBank/DDBJ whole genome shotgun (WGS) entry which is preliminary data.</text>
</comment>
<keyword evidence="1" id="KW-0812">Transmembrane</keyword>
<sequence length="309" mass="34075">MLTCVVAAVQSDAIGIRVDGTAVPLTWLADYEDEQSPASSRAKERLCASVLDAFAKSNVQAYDCSSVRLSNAGNGTVSGSLTMFLPKVDKNGQPLDLAKTLATFRKKLATQAASGNISMSPDCFINDSFDDRLLLGETGENTQVVEYPNLPNDCTYIYTIQYRQTPQETPKNFDGGCKNKVLVDGLSKGTGYQYRLVSYLQEGGEPIFGPWSETRWTNRGCDTTCVMIILAVLGILLGLIGALIYCLMRRKRRRNKVEDINSVMSLDTVLRRKNILMSPAFERSYALRDSFRESRTGTINRGFHATANS</sequence>
<keyword evidence="1" id="KW-1133">Transmembrane helix</keyword>
<dbReference type="InterPro" id="IPR036116">
    <property type="entry name" value="FN3_sf"/>
</dbReference>
<evidence type="ECO:0000259" key="2">
    <source>
        <dbReference type="PROSITE" id="PS50835"/>
    </source>
</evidence>
<dbReference type="Proteomes" id="UP001626550">
    <property type="component" value="Unassembled WGS sequence"/>
</dbReference>
<evidence type="ECO:0000313" key="4">
    <source>
        <dbReference type="Proteomes" id="UP001626550"/>
    </source>
</evidence>